<organism evidence="3 4">
    <name type="scientific">Geosporobacter ferrireducens</name>
    <dbReference type="NCBI Taxonomy" id="1424294"/>
    <lineage>
        <taxon>Bacteria</taxon>
        <taxon>Bacillati</taxon>
        <taxon>Bacillota</taxon>
        <taxon>Clostridia</taxon>
        <taxon>Peptostreptococcales</taxon>
        <taxon>Thermotaleaceae</taxon>
        <taxon>Geosporobacter</taxon>
    </lineage>
</organism>
<dbReference type="Pfam" id="PF08378">
    <property type="entry name" value="NERD"/>
    <property type="match status" value="1"/>
</dbReference>
<dbReference type="AlphaFoldDB" id="A0A1D8GJZ9"/>
<feature type="transmembrane region" description="Helical" evidence="1">
    <location>
        <begin position="310"/>
        <end position="328"/>
    </location>
</feature>
<accession>A0A1D8GJZ9</accession>
<gene>
    <name evidence="3" type="ORF">Gferi_17755</name>
</gene>
<dbReference type="KEGG" id="gfe:Gferi_17755"/>
<keyword evidence="1" id="KW-0472">Membrane</keyword>
<keyword evidence="1" id="KW-1133">Transmembrane helix</keyword>
<dbReference type="STRING" id="1424294.Gferi_17755"/>
<proteinExistence type="predicted"/>
<dbReference type="InterPro" id="IPR011528">
    <property type="entry name" value="NERD"/>
</dbReference>
<evidence type="ECO:0000313" key="4">
    <source>
        <dbReference type="Proteomes" id="UP000095743"/>
    </source>
</evidence>
<sequence length="451" mass="52568">MPAKIVIQNREIKDLFYRRIVESNDRGQVSQPCQKDLEIQHRKQIQGFHGKLSVKTALFFYLSSNHILMNDIVLEVNPNDFIQIDHLVLSSKGIFVIETKAWNGEFDLFTIGWKQKGDCKTLDCSTNSIDENVRHVNLLKTWLKDNLNELEYQKTEKFVCPMLVLKKGIVRINECDPTMIIQDSGIAAATHINNTLGENIPIDLISKIIGLIKHSKPLEHWTWMHNHYDFEDIRTITINGSLGVAEEVRQIYKKKGYEVSPFNEKNDDNTYQFTIENHLEKEFALKINSVDHSNNERVLIKEHKSLFPIILRRTVVLGMILFALLYGIDKINDLIKTEHAKNYFTSQAEPFHEIYPGMEFIVDTKHTNISLEDGNSTLMSDIYIKGTVIHFYEDKIVKIYFPDKSEKIIHFEDDIVKVEVGNSYTSVYHLNKKQKHQKYFKYNFITNEIVE</sequence>
<reference evidence="3 4" key="1">
    <citation type="submission" date="2016-09" db="EMBL/GenBank/DDBJ databases">
        <title>Genomic analysis reveals versatility of anaerobic energy metabolism of Geosporobacter ferrireducens IRF9 of phylum Firmicutes.</title>
        <authorList>
            <person name="Kim S.-J."/>
        </authorList>
    </citation>
    <scope>NUCLEOTIDE SEQUENCE [LARGE SCALE GENOMIC DNA]</scope>
    <source>
        <strain evidence="3 4">IRF9</strain>
    </source>
</reference>
<dbReference type="Proteomes" id="UP000095743">
    <property type="component" value="Chromosome"/>
</dbReference>
<dbReference type="RefSeq" id="WP_069978857.1">
    <property type="nucleotide sequence ID" value="NZ_CP017269.1"/>
</dbReference>
<keyword evidence="4" id="KW-1185">Reference proteome</keyword>
<protein>
    <recommendedName>
        <fullName evidence="2">NERD domain-containing protein</fullName>
    </recommendedName>
</protein>
<dbReference type="PROSITE" id="PS50965">
    <property type="entry name" value="NERD"/>
    <property type="match status" value="1"/>
</dbReference>
<evidence type="ECO:0000259" key="2">
    <source>
        <dbReference type="PROSITE" id="PS50965"/>
    </source>
</evidence>
<evidence type="ECO:0000313" key="3">
    <source>
        <dbReference type="EMBL" id="AOT71235.1"/>
    </source>
</evidence>
<keyword evidence="1" id="KW-0812">Transmembrane</keyword>
<evidence type="ECO:0000256" key="1">
    <source>
        <dbReference type="SAM" id="Phobius"/>
    </source>
</evidence>
<feature type="domain" description="NERD" evidence="2">
    <location>
        <begin position="46"/>
        <end position="162"/>
    </location>
</feature>
<name>A0A1D8GJZ9_9FIRM</name>
<dbReference type="EMBL" id="CP017269">
    <property type="protein sequence ID" value="AOT71235.1"/>
    <property type="molecule type" value="Genomic_DNA"/>
</dbReference>
<dbReference type="OrthoDB" id="9813328at2"/>